<dbReference type="AlphaFoldDB" id="K9GVE7"/>
<dbReference type="OrthoDB" id="8014659at2"/>
<evidence type="ECO:0000313" key="4">
    <source>
        <dbReference type="Proteomes" id="UP000009881"/>
    </source>
</evidence>
<dbReference type="InterPro" id="IPR028087">
    <property type="entry name" value="Tad_N"/>
</dbReference>
<accession>K9GVE7</accession>
<keyword evidence="1" id="KW-1133">Transmembrane helix</keyword>
<keyword evidence="4" id="KW-1185">Reference proteome</keyword>
<dbReference type="Pfam" id="PF13400">
    <property type="entry name" value="Tad"/>
    <property type="match status" value="1"/>
</dbReference>
<proteinExistence type="predicted"/>
<evidence type="ECO:0000259" key="2">
    <source>
        <dbReference type="Pfam" id="PF13400"/>
    </source>
</evidence>
<comment type="caution">
    <text evidence="3">The sequence shown here is derived from an EMBL/GenBank/DDBJ whole genome shotgun (WGS) entry which is preliminary data.</text>
</comment>
<organism evidence="3 4">
    <name type="scientific">Caenispirillum salinarum AK4</name>
    <dbReference type="NCBI Taxonomy" id="1238182"/>
    <lineage>
        <taxon>Bacteria</taxon>
        <taxon>Pseudomonadati</taxon>
        <taxon>Pseudomonadota</taxon>
        <taxon>Alphaproteobacteria</taxon>
        <taxon>Rhodospirillales</taxon>
        <taxon>Novispirillaceae</taxon>
        <taxon>Caenispirillum</taxon>
    </lineage>
</organism>
<dbReference type="eggNOG" id="COG4961">
    <property type="taxonomic scope" value="Bacteria"/>
</dbReference>
<keyword evidence="1" id="KW-0472">Membrane</keyword>
<dbReference type="EMBL" id="ANHY01000015">
    <property type="protein sequence ID" value="EKV28669.1"/>
    <property type="molecule type" value="Genomic_DNA"/>
</dbReference>
<protein>
    <recommendedName>
        <fullName evidence="2">Putative Flp pilus-assembly TadG-like N-terminal domain-containing protein</fullName>
    </recommendedName>
</protein>
<dbReference type="Proteomes" id="UP000009881">
    <property type="component" value="Unassembled WGS sequence"/>
</dbReference>
<dbReference type="RefSeq" id="WP_009541537.1">
    <property type="nucleotide sequence ID" value="NZ_ANHY01000015.1"/>
</dbReference>
<sequence length="517" mass="54081">MGRRLIDLLRDERGTALIYVTVLLTVLGGVGVLAMDVGRLSTTHTQAQNAADAAALAGAQELDGRTDAISRATAAVAAVLNRQDFGDTPGTIAAPTATCADGTGTNCLRFLRSLPANDDTAISPSDVTTDPTEARFIEVRLAPVGFTAMFAAVAGATEAADRTNQVGATAVAGNDPLICGIPPLVMCKPSDPTALDPGNMIKSFMQPSSGSTGSTASYIGGQFGLLCPADDATNCGAQAVGQNIASVTGTCVRGSDMAMKAGVNLQQVRAGLNARFDWWLPQASDGNGPWREQAAYVPARNVTQATEPKGNPLGGGTKCDRQDLDPAEAAALPQDNCIADGTCERFGDGNFSSGWSDYVNINHGGSESFLDPYRGQFRNGTSSPTRFEVYRAEIENTAIVQPGQTTAGGGTTTEDGAPQCFKDTTALSTPDYTYFDGAPKNDLRLLRDRRVLPVVVADCGAAGFDPKSFTPDDIIFVFLTEPMGDPAGSTIHVESLGPADGNAIKQMHRDVVQIYRR</sequence>
<evidence type="ECO:0000313" key="3">
    <source>
        <dbReference type="EMBL" id="EKV28669.1"/>
    </source>
</evidence>
<name>K9GVE7_9PROT</name>
<dbReference type="STRING" id="1238182.C882_0881"/>
<keyword evidence="1" id="KW-0812">Transmembrane</keyword>
<feature type="domain" description="Putative Flp pilus-assembly TadG-like N-terminal" evidence="2">
    <location>
        <begin position="14"/>
        <end position="60"/>
    </location>
</feature>
<feature type="transmembrane region" description="Helical" evidence="1">
    <location>
        <begin position="16"/>
        <end position="35"/>
    </location>
</feature>
<gene>
    <name evidence="3" type="ORF">C882_0881</name>
</gene>
<evidence type="ECO:0000256" key="1">
    <source>
        <dbReference type="SAM" id="Phobius"/>
    </source>
</evidence>
<reference evidence="3 4" key="1">
    <citation type="journal article" date="2013" name="Genome Announc.">
        <title>Draft Genome Sequence of an Alphaproteobacterium, Caenispirillum salinarum AK4(T), Isolated from a Solar Saltern.</title>
        <authorList>
            <person name="Khatri I."/>
            <person name="Singh A."/>
            <person name="Korpole S."/>
            <person name="Pinnaka A.K."/>
            <person name="Subramanian S."/>
        </authorList>
    </citation>
    <scope>NUCLEOTIDE SEQUENCE [LARGE SCALE GENOMIC DNA]</scope>
    <source>
        <strain evidence="3 4">AK4</strain>
    </source>
</reference>